<feature type="domain" description="PUM-HD" evidence="4">
    <location>
        <begin position="1"/>
        <end position="347"/>
    </location>
</feature>
<dbReference type="GO" id="GO:0003730">
    <property type="term" value="F:mRNA 3'-UTR binding"/>
    <property type="evidence" value="ECO:0007669"/>
    <property type="project" value="TreeGrafter"/>
</dbReference>
<dbReference type="Gene3D" id="1.25.10.10">
    <property type="entry name" value="Leucine-rich Repeat Variant"/>
    <property type="match status" value="1"/>
</dbReference>
<dbReference type="PROSITE" id="PS50302">
    <property type="entry name" value="PUM"/>
    <property type="match status" value="3"/>
</dbReference>
<proteinExistence type="predicted"/>
<dbReference type="AlphaFoldDB" id="A0A316UUH1"/>
<reference evidence="5 6" key="1">
    <citation type="journal article" date="2018" name="Mol. Biol. Evol.">
        <title>Broad Genomic Sampling Reveals a Smut Pathogenic Ancestry of the Fungal Clade Ustilaginomycotina.</title>
        <authorList>
            <person name="Kijpornyongpan T."/>
            <person name="Mondo S.J."/>
            <person name="Barry K."/>
            <person name="Sandor L."/>
            <person name="Lee J."/>
            <person name="Lipzen A."/>
            <person name="Pangilinan J."/>
            <person name="LaButti K."/>
            <person name="Hainaut M."/>
            <person name="Henrissat B."/>
            <person name="Grigoriev I.V."/>
            <person name="Spatafora J.W."/>
            <person name="Aime M.C."/>
        </authorList>
    </citation>
    <scope>NUCLEOTIDE SEQUENCE [LARGE SCALE GENOMIC DNA]</scope>
    <source>
        <strain evidence="5 6">MCA 5214</strain>
    </source>
</reference>
<feature type="region of interest" description="Disordered" evidence="3">
    <location>
        <begin position="264"/>
        <end position="285"/>
    </location>
</feature>
<dbReference type="OrthoDB" id="668540at2759"/>
<evidence type="ECO:0000256" key="3">
    <source>
        <dbReference type="SAM" id="MobiDB-lite"/>
    </source>
</evidence>
<dbReference type="STRING" id="1569628.A0A316UUH1"/>
<dbReference type="Proteomes" id="UP000245884">
    <property type="component" value="Unassembled WGS sequence"/>
</dbReference>
<evidence type="ECO:0000256" key="1">
    <source>
        <dbReference type="ARBA" id="ARBA00022737"/>
    </source>
</evidence>
<protein>
    <submittedName>
        <fullName evidence="5">ARM repeat-containing protein</fullName>
    </submittedName>
</protein>
<dbReference type="GO" id="GO:0005737">
    <property type="term" value="C:cytoplasm"/>
    <property type="evidence" value="ECO:0007669"/>
    <property type="project" value="TreeGrafter"/>
</dbReference>
<dbReference type="GeneID" id="37029558"/>
<dbReference type="InterPro" id="IPR001313">
    <property type="entry name" value="Pumilio_RNA-bd_rpt"/>
</dbReference>
<feature type="repeat" description="Pumilio" evidence="2">
    <location>
        <begin position="70"/>
        <end position="108"/>
    </location>
</feature>
<organism evidence="5 6">
    <name type="scientific">Jaminaea rosea</name>
    <dbReference type="NCBI Taxonomy" id="1569628"/>
    <lineage>
        <taxon>Eukaryota</taxon>
        <taxon>Fungi</taxon>
        <taxon>Dikarya</taxon>
        <taxon>Basidiomycota</taxon>
        <taxon>Ustilaginomycotina</taxon>
        <taxon>Exobasidiomycetes</taxon>
        <taxon>Microstromatales</taxon>
        <taxon>Microstromatales incertae sedis</taxon>
        <taxon>Jaminaea</taxon>
    </lineage>
</organism>
<dbReference type="SUPFAM" id="SSF48371">
    <property type="entry name" value="ARM repeat"/>
    <property type="match status" value="1"/>
</dbReference>
<dbReference type="InterPro" id="IPR033133">
    <property type="entry name" value="PUM-HD"/>
</dbReference>
<dbReference type="InterPro" id="IPR016024">
    <property type="entry name" value="ARM-type_fold"/>
</dbReference>
<feature type="repeat" description="Pumilio" evidence="2">
    <location>
        <begin position="184"/>
        <end position="223"/>
    </location>
</feature>
<evidence type="ECO:0000313" key="5">
    <source>
        <dbReference type="EMBL" id="PWN27971.1"/>
    </source>
</evidence>
<dbReference type="PROSITE" id="PS50303">
    <property type="entry name" value="PUM_HD"/>
    <property type="match status" value="1"/>
</dbReference>
<keyword evidence="1" id="KW-0677">Repeat</keyword>
<evidence type="ECO:0000256" key="2">
    <source>
        <dbReference type="PROSITE-ProRule" id="PRU00317"/>
    </source>
</evidence>
<dbReference type="SMART" id="SM00025">
    <property type="entry name" value="Pumilio"/>
    <property type="match status" value="5"/>
</dbReference>
<gene>
    <name evidence="5" type="ORF">BDZ90DRAFT_251527</name>
</gene>
<dbReference type="GO" id="GO:0000288">
    <property type="term" value="P:nuclear-transcribed mRNA catabolic process, deadenylation-dependent decay"/>
    <property type="evidence" value="ECO:0007669"/>
    <property type="project" value="TreeGrafter"/>
</dbReference>
<keyword evidence="6" id="KW-1185">Reference proteome</keyword>
<evidence type="ECO:0000259" key="4">
    <source>
        <dbReference type="PROSITE" id="PS50303"/>
    </source>
</evidence>
<dbReference type="RefSeq" id="XP_025362583.1">
    <property type="nucleotide sequence ID" value="XM_025507735.1"/>
</dbReference>
<accession>A0A316UUH1</accession>
<feature type="repeat" description="Pumilio" evidence="2">
    <location>
        <begin position="148"/>
        <end position="183"/>
    </location>
</feature>
<dbReference type="PANTHER" id="PTHR12537">
    <property type="entry name" value="RNA BINDING PROTEIN PUMILIO-RELATED"/>
    <property type="match status" value="1"/>
</dbReference>
<dbReference type="Pfam" id="PF00806">
    <property type="entry name" value="PUF"/>
    <property type="match status" value="4"/>
</dbReference>
<name>A0A316UUH1_9BASI</name>
<dbReference type="EMBL" id="KZ819666">
    <property type="protein sequence ID" value="PWN27971.1"/>
    <property type="molecule type" value="Genomic_DNA"/>
</dbReference>
<dbReference type="InterPro" id="IPR011989">
    <property type="entry name" value="ARM-like"/>
</dbReference>
<evidence type="ECO:0000313" key="6">
    <source>
        <dbReference type="Proteomes" id="UP000245884"/>
    </source>
</evidence>
<sequence length="352" mass="39734">MPEVLVAKALTGRSQEASIALQQQLKSGQVDLQQSILRALEPHLLQLCEDKHGNFLIQRAIAVNASIAWKLKGNFAHLTTSQYGCHVVQRILDTSEDLQRQIVDELLSNDMFSNFTSRNCVHVWAKILEIKWSDAAFGHRVFESINGSMRGRWHQLATQETGSIIVQNLFESAREEDKAECIQEVLDRLPDCAANQWGVWVVQHLIEHGSAENRQKAYDRFVEEAPRLSLSQYGHKAIMTALKCKDSHFLKGYINKLVEGQEEGGIAQQQRSSNGHVPSHSMGEKNRRSMLVEVASVPQGLQIVTQLLTTVGREERERIIKAVRKNSVFLKGNKTGLKVHQMCERARAYSGY</sequence>
<dbReference type="PANTHER" id="PTHR12537:SF12">
    <property type="entry name" value="MATERNAL PROTEIN PUMILIO"/>
    <property type="match status" value="1"/>
</dbReference>